<keyword evidence="4" id="KW-1185">Reference proteome</keyword>
<gene>
    <name evidence="3" type="ORF">MAM1_0082d04585</name>
</gene>
<dbReference type="AlphaFoldDB" id="A0A0C9M5Z8"/>
<proteinExistence type="predicted"/>
<dbReference type="PANTHER" id="PTHR15276">
    <property type="entry name" value="H4 D10S170 PROTEIN-RELATED"/>
    <property type="match status" value="1"/>
</dbReference>
<evidence type="ECO:0000313" key="4">
    <source>
        <dbReference type="Proteomes" id="UP000053815"/>
    </source>
</evidence>
<evidence type="ECO:0000256" key="1">
    <source>
        <dbReference type="SAM" id="Coils"/>
    </source>
</evidence>
<sequence length="430" mass="48683">MSEHKSIASSASSIKDNDENEHNHLLHEIKENEQKMTNSLREQLEKVRKDKAVLEADLKSRTKAYEATLGQLQTMSTTEQSDRLEGLMAIENLSELRDQVKQLHEKCVEQQIHIKKLEFELEMEQGHVKILKHDNKLLRQMTVDMNAMAEQEEEFISNRLLKRITGLKKEKSELLLQVEQEEEYMTNMLQKKLNQLQREKIDMENSLEQEQEYIVNKLQKQLESMKMQQQQSQTTSPMMSMIHDSTNTLSPGPVSPVMPKKWNSSSGSVNEAPSGTAEMLLSEIAVLKNRTTEMEKECKFLLKMQQCNKYKSELIQFRKQAGLSTDDIPLDEGIPSVFRTVPPSPGRGGRVRRSTSTSSQRSLASDKNNLGHIPPLQLDSSESQTTSDNRSRSNSSASNSVPPKASRRVSGTLLSLASTGHTSTSNNNSL</sequence>
<feature type="region of interest" description="Disordered" evidence="2">
    <location>
        <begin position="325"/>
        <end position="430"/>
    </location>
</feature>
<dbReference type="EMBL" id="DF836371">
    <property type="protein sequence ID" value="GAN05116.1"/>
    <property type="molecule type" value="Genomic_DNA"/>
</dbReference>
<accession>A0A0C9M5Z8</accession>
<feature type="coiled-coil region" evidence="1">
    <location>
        <begin position="186"/>
        <end position="235"/>
    </location>
</feature>
<dbReference type="STRING" id="91626.A0A0C9M5Z8"/>
<organism evidence="3">
    <name type="scientific">Mucor ambiguus</name>
    <dbReference type="NCBI Taxonomy" id="91626"/>
    <lineage>
        <taxon>Eukaryota</taxon>
        <taxon>Fungi</taxon>
        <taxon>Fungi incertae sedis</taxon>
        <taxon>Mucoromycota</taxon>
        <taxon>Mucoromycotina</taxon>
        <taxon>Mucoromycetes</taxon>
        <taxon>Mucorales</taxon>
        <taxon>Mucorineae</taxon>
        <taxon>Mucoraceae</taxon>
        <taxon>Mucor</taxon>
    </lineage>
</organism>
<dbReference type="Pfam" id="PF09755">
    <property type="entry name" value="DUF2046"/>
    <property type="match status" value="1"/>
</dbReference>
<evidence type="ECO:0000256" key="2">
    <source>
        <dbReference type="SAM" id="MobiDB-lite"/>
    </source>
</evidence>
<keyword evidence="1" id="KW-0175">Coiled coil</keyword>
<reference evidence="3" key="1">
    <citation type="submission" date="2014-09" db="EMBL/GenBank/DDBJ databases">
        <title>Draft genome sequence of an oleaginous Mucoromycotina fungus Mucor ambiguus NBRC6742.</title>
        <authorList>
            <person name="Takeda I."/>
            <person name="Yamane N."/>
            <person name="Morita T."/>
            <person name="Tamano K."/>
            <person name="Machida M."/>
            <person name="Baker S."/>
            <person name="Koike H."/>
        </authorList>
    </citation>
    <scope>NUCLEOTIDE SEQUENCE</scope>
    <source>
        <strain evidence="3">NBRC 6742</strain>
    </source>
</reference>
<feature type="region of interest" description="Disordered" evidence="2">
    <location>
        <begin position="1"/>
        <end position="21"/>
    </location>
</feature>
<feature type="compositionally biased region" description="Low complexity" evidence="2">
    <location>
        <begin position="418"/>
        <end position="430"/>
    </location>
</feature>
<evidence type="ECO:0000313" key="3">
    <source>
        <dbReference type="EMBL" id="GAN05116.1"/>
    </source>
</evidence>
<dbReference type="InterPro" id="IPR019152">
    <property type="entry name" value="DUF2046"/>
</dbReference>
<dbReference type="OrthoDB" id="78858at2759"/>
<dbReference type="PANTHER" id="PTHR15276:SF0">
    <property type="entry name" value="COILED-COIL DOMAIN-CONTAINING PROTEIN 6"/>
    <property type="match status" value="1"/>
</dbReference>
<dbReference type="Proteomes" id="UP000053815">
    <property type="component" value="Unassembled WGS sequence"/>
</dbReference>
<name>A0A0C9M5Z8_9FUNG</name>
<protein>
    <submittedName>
        <fullName evidence="3">Coiled-coil domain-containing protein 6</fullName>
    </submittedName>
</protein>